<dbReference type="InterPro" id="IPR038765">
    <property type="entry name" value="Papain-like_cys_pep_sf"/>
</dbReference>
<dbReference type="Proteomes" id="UP001172457">
    <property type="component" value="Chromosome 6"/>
</dbReference>
<dbReference type="EMBL" id="JARYMX010000006">
    <property type="protein sequence ID" value="KAJ9545058.1"/>
    <property type="molecule type" value="Genomic_DNA"/>
</dbReference>
<name>A0AA38SU97_9ASTR</name>
<dbReference type="Gene3D" id="3.40.395.10">
    <property type="entry name" value="Adenoviral Proteinase, Chain A"/>
    <property type="match status" value="1"/>
</dbReference>
<keyword evidence="2" id="KW-1185">Reference proteome</keyword>
<dbReference type="PANTHER" id="PTHR34835">
    <property type="entry name" value="OS07G0283600 PROTEIN-RELATED"/>
    <property type="match status" value="1"/>
</dbReference>
<protein>
    <recommendedName>
        <fullName evidence="3">Ubiquitin-like protease family profile domain-containing protein</fullName>
    </recommendedName>
</protein>
<dbReference type="PANTHER" id="PTHR34835:SF90">
    <property type="entry name" value="AMINOTRANSFERASE-LIKE PLANT MOBILE DOMAIN-CONTAINING PROTEIN"/>
    <property type="match status" value="1"/>
</dbReference>
<accession>A0AA38SU97</accession>
<gene>
    <name evidence="1" type="ORF">OSB04_024765</name>
</gene>
<organism evidence="1 2">
    <name type="scientific">Centaurea solstitialis</name>
    <name type="common">yellow star-thistle</name>
    <dbReference type="NCBI Taxonomy" id="347529"/>
    <lineage>
        <taxon>Eukaryota</taxon>
        <taxon>Viridiplantae</taxon>
        <taxon>Streptophyta</taxon>
        <taxon>Embryophyta</taxon>
        <taxon>Tracheophyta</taxon>
        <taxon>Spermatophyta</taxon>
        <taxon>Magnoliopsida</taxon>
        <taxon>eudicotyledons</taxon>
        <taxon>Gunneridae</taxon>
        <taxon>Pentapetalae</taxon>
        <taxon>asterids</taxon>
        <taxon>campanulids</taxon>
        <taxon>Asterales</taxon>
        <taxon>Asteraceae</taxon>
        <taxon>Carduoideae</taxon>
        <taxon>Cardueae</taxon>
        <taxon>Centaureinae</taxon>
        <taxon>Centaurea</taxon>
    </lineage>
</organism>
<sequence>MKIRFRFPRVKSGERGVITSMDDFVGDDLAIYSHEGDCNVSGRNSVIQPPQMMNEAQEDQLSLDNEFELQPLLTNKHSSSELAADRVMHVGETKLKYIKGKGKTCLRDLKTRTSPKTLFDTIKGLKDGQRVAIREMGLESLLDMTVDGIPLKMGFYVVDRLDTCNMVIKMEEENIPITVQSIHKILGLPTGGLDLASVDPTRISDELSASWKSQSTKYRMRPTDVMKIIHSSEDAGTTFKLNFLVIMVNSLAECSPVGCCNVNFLSRIHGVDMIPKIDWRKYVYDCIERSKENWKWDSDLSFYTGPLTYLALLYVDSTSCHTPRVPYQNPPLRTWSLKLLRCRQQIELDAGGFGIVRLRGKGTYASTSKQCGGSSVPDEARDSSYIPPVKEAWLGMLDTKIAELESLRIDTYSKLGKAMEIFPGETCFKQIEEKLDHSNTPSTPKVSNDCMALVETDVVSPLSQFWGSPTLHAVVDKYSNQKIVHDEQLDRVTTKETRLNKTDVESSSFGKGKCTTGDITGDNKTMREVLVVREKDSTCATRTVTGDELDVPKFDLGISPSQKRVHFEVGSERLCNRFETKGRCSTRNIRLGEKLKSPYVQRAVTFVVDADETTAQNWLLKGVGGCLDIVFETHGTEIIKHREMQTFATKSNVSRQIIDGLSVVLNHEEQLRSNDSPRRYFLSTAVGIDPAVTNHHIIMGERYAGFRSCISKFANHDQEIINMRNIDLVFFPFVDNIGFYVVVFNLKQPSIMIIDSQDRDGISTDLYNLKTYELQDLMTMHLRQVGHRAASAFEEIQQETLKMRWQGRGNDVDFGVILMRIMETYMGGDVRTWDNGLYKERTKQKRQLKNLRTKYISKILFSKVNNKKEAVVAEVQRFISQEASWIRKGKRGRG</sequence>
<reference evidence="1" key="1">
    <citation type="submission" date="2023-03" db="EMBL/GenBank/DDBJ databases">
        <title>Chromosome-scale reference genome and RAD-based genetic map of yellow starthistle (Centaurea solstitialis) reveal putative structural variation and QTLs associated with invader traits.</title>
        <authorList>
            <person name="Reatini B."/>
            <person name="Cang F.A."/>
            <person name="Jiang Q."/>
            <person name="Mckibben M.T.W."/>
            <person name="Barker M.S."/>
            <person name="Rieseberg L.H."/>
            <person name="Dlugosch K.M."/>
        </authorList>
    </citation>
    <scope>NUCLEOTIDE SEQUENCE</scope>
    <source>
        <strain evidence="1">CAN-66</strain>
        <tissue evidence="1">Leaf</tissue>
    </source>
</reference>
<evidence type="ECO:0008006" key="3">
    <source>
        <dbReference type="Google" id="ProtNLM"/>
    </source>
</evidence>
<comment type="caution">
    <text evidence="1">The sequence shown here is derived from an EMBL/GenBank/DDBJ whole genome shotgun (WGS) entry which is preliminary data.</text>
</comment>
<proteinExistence type="predicted"/>
<evidence type="ECO:0000313" key="1">
    <source>
        <dbReference type="EMBL" id="KAJ9545058.1"/>
    </source>
</evidence>
<dbReference type="SUPFAM" id="SSF54001">
    <property type="entry name" value="Cysteine proteinases"/>
    <property type="match status" value="1"/>
</dbReference>
<evidence type="ECO:0000313" key="2">
    <source>
        <dbReference type="Proteomes" id="UP001172457"/>
    </source>
</evidence>
<dbReference type="AlphaFoldDB" id="A0AA38SU97"/>